<sequence>MNSKEYLANEAERLYVYDYNSIDEISAKMNVSQKTLCRWKEKFDWEYKRKSFLKSKQSFHQELYEFARKLMKDISADIDSGEKIDPGRMYAFCRIIPMFTKVKDYEDGVARKDRPEKSRGLTPELIAQIEEEVLGITRNDENEEK</sequence>
<evidence type="ECO:0000313" key="2">
    <source>
        <dbReference type="Proteomes" id="UP000823928"/>
    </source>
</evidence>
<name>A0A9D1EYL4_9BACT</name>
<reference evidence="1" key="1">
    <citation type="submission" date="2020-10" db="EMBL/GenBank/DDBJ databases">
        <authorList>
            <person name="Gilroy R."/>
        </authorList>
    </citation>
    <scope>NUCLEOTIDE SEQUENCE</scope>
    <source>
        <strain evidence="1">6276</strain>
    </source>
</reference>
<gene>
    <name evidence="1" type="ORF">IAC10_06900</name>
</gene>
<protein>
    <recommendedName>
        <fullName evidence="3">Homeodomain phBC6A51-type domain-containing protein</fullName>
    </recommendedName>
</protein>
<dbReference type="EMBL" id="DVIU01000137">
    <property type="protein sequence ID" value="HIS36341.1"/>
    <property type="molecule type" value="Genomic_DNA"/>
</dbReference>
<proteinExistence type="predicted"/>
<reference evidence="1" key="2">
    <citation type="journal article" date="2021" name="PeerJ">
        <title>Extensive microbial diversity within the chicken gut microbiome revealed by metagenomics and culture.</title>
        <authorList>
            <person name="Gilroy R."/>
            <person name="Ravi A."/>
            <person name="Getino M."/>
            <person name="Pursley I."/>
            <person name="Horton D.L."/>
            <person name="Alikhan N.F."/>
            <person name="Baker D."/>
            <person name="Gharbi K."/>
            <person name="Hall N."/>
            <person name="Watson M."/>
            <person name="Adriaenssens E.M."/>
            <person name="Foster-Nyarko E."/>
            <person name="Jarju S."/>
            <person name="Secka A."/>
            <person name="Antonio M."/>
            <person name="Oren A."/>
            <person name="Chaudhuri R.R."/>
            <person name="La Ragione R."/>
            <person name="Hildebrand F."/>
            <person name="Pallen M.J."/>
        </authorList>
    </citation>
    <scope>NUCLEOTIDE SEQUENCE</scope>
    <source>
        <strain evidence="1">6276</strain>
    </source>
</reference>
<accession>A0A9D1EYL4</accession>
<dbReference type="AlphaFoldDB" id="A0A9D1EYL4"/>
<comment type="caution">
    <text evidence="1">The sequence shown here is derived from an EMBL/GenBank/DDBJ whole genome shotgun (WGS) entry which is preliminary data.</text>
</comment>
<evidence type="ECO:0000313" key="1">
    <source>
        <dbReference type="EMBL" id="HIS36341.1"/>
    </source>
</evidence>
<organism evidence="1 2">
    <name type="scientific">Candidatus Scatousia excrementigallinarum</name>
    <dbReference type="NCBI Taxonomy" id="2840935"/>
    <lineage>
        <taxon>Bacteria</taxon>
        <taxon>Candidatus Scatousia</taxon>
    </lineage>
</organism>
<dbReference type="Gene3D" id="1.10.10.60">
    <property type="entry name" value="Homeodomain-like"/>
    <property type="match status" value="1"/>
</dbReference>
<dbReference type="Proteomes" id="UP000823928">
    <property type="component" value="Unassembled WGS sequence"/>
</dbReference>
<evidence type="ECO:0008006" key="3">
    <source>
        <dbReference type="Google" id="ProtNLM"/>
    </source>
</evidence>